<dbReference type="Pfam" id="PF25895">
    <property type="entry name" value="WHD_plant_disease"/>
    <property type="match status" value="1"/>
</dbReference>
<name>A0A5J9UMJ7_9POAL</name>
<dbReference type="PANTHER" id="PTHR32472">
    <property type="entry name" value="DNA REPAIR PROTEIN RADA"/>
    <property type="match status" value="1"/>
</dbReference>
<dbReference type="EMBL" id="RWGY01000013">
    <property type="protein sequence ID" value="TVU24972.1"/>
    <property type="molecule type" value="Genomic_DNA"/>
</dbReference>
<dbReference type="GO" id="GO:0000725">
    <property type="term" value="P:recombinational repair"/>
    <property type="evidence" value="ECO:0007669"/>
    <property type="project" value="TreeGrafter"/>
</dbReference>
<accession>A0A5J9UMJ7</accession>
<dbReference type="SMART" id="SM00382">
    <property type="entry name" value="AAA"/>
    <property type="match status" value="1"/>
</dbReference>
<evidence type="ECO:0000256" key="1">
    <source>
        <dbReference type="SAM" id="MobiDB-lite"/>
    </source>
</evidence>
<dbReference type="Gene3D" id="3.40.50.300">
    <property type="entry name" value="P-loop containing nucleotide triphosphate hydrolases"/>
    <property type="match status" value="1"/>
</dbReference>
<dbReference type="InterPro" id="IPR027417">
    <property type="entry name" value="P-loop_NTPase"/>
</dbReference>
<dbReference type="Proteomes" id="UP000324897">
    <property type="component" value="Chromosome 2"/>
</dbReference>
<dbReference type="SUPFAM" id="SSF52540">
    <property type="entry name" value="P-loop containing nucleoside triphosphate hydrolases"/>
    <property type="match status" value="1"/>
</dbReference>
<feature type="domain" description="AAA+ ATPase" evidence="2">
    <location>
        <begin position="281"/>
        <end position="467"/>
    </location>
</feature>
<evidence type="ECO:0000259" key="2">
    <source>
        <dbReference type="SMART" id="SM00382"/>
    </source>
</evidence>
<keyword evidence="4" id="KW-1185">Reference proteome</keyword>
<dbReference type="InterPro" id="IPR041664">
    <property type="entry name" value="AAA_16"/>
</dbReference>
<feature type="compositionally biased region" description="Low complexity" evidence="1">
    <location>
        <begin position="1"/>
        <end position="15"/>
    </location>
</feature>
<evidence type="ECO:0000313" key="4">
    <source>
        <dbReference type="Proteomes" id="UP000324897"/>
    </source>
</evidence>
<dbReference type="OrthoDB" id="6161812at2759"/>
<dbReference type="Gramene" id="TVU24972">
    <property type="protein sequence ID" value="TVU24972"/>
    <property type="gene ID" value="EJB05_27444"/>
</dbReference>
<comment type="caution">
    <text evidence="3">The sequence shown here is derived from an EMBL/GenBank/DDBJ whole genome shotgun (WGS) entry which is preliminary data.</text>
</comment>
<dbReference type="InterPro" id="IPR058874">
    <property type="entry name" value="WHD_plant"/>
</dbReference>
<sequence length="848" mass="89103">MAAFMASSSSSSGAATSGGGGGGIRILDEAEVKARRSWVSPALDGDGEEEEDDFAEAAAAALARARGCDVYLGHGGGARRVVAWLRSELELLGVPCAASDRRRCRDAPSHAAARAAMDAAAAGVVVVTPASLGDPYAIEEIRVFADRGALVPILVGLGRGDLVAADVVTRRGEVWEEHGGRLWKLYDGEEREWREAVEGLAGAESAVVFGDGDVRDRVLDVLEVLGARLGRRAVTAAVKAWRNAEEPELPFPRNAEFVGREKELAEDLAAFAFAASEGPFITGVVCISGASGTGKTELALEFAHRHAREYKRVLWVRGEPRYFRQSYLKLADHLGVAVGDDVVSPPAPAAAAAAVGGGGERTVRSSRSLTDIEGDAIGKIRKELARDIPYLVVIDNVESAKDWWDGRAVQELLPRGKRCATTHVVITTRLAGAGGLQGVRTLELGRLAAPDAMKLMKGTRAFGPDDTAVLRTVEEDVGGVALGLALAGAVLSELDVGPAELRRAMSDAPHRAPTWVAREDPALRDNPGLARLLDASLALLDREAAGLGAAVARLLEASSFFAPAPIPVAVLARAAAACCSRPGASDDRPLWKRLVRSLHISCASSPTTLSSSSSSHAELEALVRLGFARPCAKAGHVAVHGVFRLFGRKTGSGQAGRPVVRAIAAHVTGNTTGGSFDEHVWAACLSLFKFEAPAATVELPSAFELARFVTRHALPLAARAVAAYSAYSAALELLREATDAVRKVEDMYAPSSPRRGGTGSRNTSSSVHLDPSAYEDVARARAELLMARARIMARAGETGIAEDHCVAAIDILEVVSGDAHPDTQAARAFLEQAVRPPPPPHSSSDLGS</sequence>
<feature type="region of interest" description="Disordered" evidence="1">
    <location>
        <begin position="1"/>
        <end position="23"/>
    </location>
</feature>
<protein>
    <recommendedName>
        <fullName evidence="2">AAA+ ATPase domain-containing protein</fullName>
    </recommendedName>
</protein>
<evidence type="ECO:0000313" key="3">
    <source>
        <dbReference type="EMBL" id="TVU24972.1"/>
    </source>
</evidence>
<dbReference type="PANTHER" id="PTHR32472:SF18">
    <property type="entry name" value="OS11G0576100 PROTEIN"/>
    <property type="match status" value="1"/>
</dbReference>
<dbReference type="AlphaFoldDB" id="A0A5J9UMJ7"/>
<proteinExistence type="predicted"/>
<dbReference type="Pfam" id="PF13191">
    <property type="entry name" value="AAA_16"/>
    <property type="match status" value="1"/>
</dbReference>
<gene>
    <name evidence="3" type="ORF">EJB05_27444</name>
</gene>
<organism evidence="3 4">
    <name type="scientific">Eragrostis curvula</name>
    <name type="common">weeping love grass</name>
    <dbReference type="NCBI Taxonomy" id="38414"/>
    <lineage>
        <taxon>Eukaryota</taxon>
        <taxon>Viridiplantae</taxon>
        <taxon>Streptophyta</taxon>
        <taxon>Embryophyta</taxon>
        <taxon>Tracheophyta</taxon>
        <taxon>Spermatophyta</taxon>
        <taxon>Magnoliopsida</taxon>
        <taxon>Liliopsida</taxon>
        <taxon>Poales</taxon>
        <taxon>Poaceae</taxon>
        <taxon>PACMAD clade</taxon>
        <taxon>Chloridoideae</taxon>
        <taxon>Eragrostideae</taxon>
        <taxon>Eragrostidinae</taxon>
        <taxon>Eragrostis</taxon>
    </lineage>
</organism>
<feature type="compositionally biased region" description="Low complexity" evidence="1">
    <location>
        <begin position="750"/>
        <end position="766"/>
    </location>
</feature>
<dbReference type="InterPro" id="IPR003593">
    <property type="entry name" value="AAA+_ATPase"/>
</dbReference>
<feature type="non-terminal residue" evidence="3">
    <location>
        <position position="1"/>
    </location>
</feature>
<reference evidence="3 4" key="1">
    <citation type="journal article" date="2019" name="Sci. Rep.">
        <title>A high-quality genome of Eragrostis curvula grass provides insights into Poaceae evolution and supports new strategies to enhance forage quality.</title>
        <authorList>
            <person name="Carballo J."/>
            <person name="Santos B.A.C.M."/>
            <person name="Zappacosta D."/>
            <person name="Garbus I."/>
            <person name="Selva J.P."/>
            <person name="Gallo C.A."/>
            <person name="Diaz A."/>
            <person name="Albertini E."/>
            <person name="Caccamo M."/>
            <person name="Echenique V."/>
        </authorList>
    </citation>
    <scope>NUCLEOTIDE SEQUENCE [LARGE SCALE GENOMIC DNA]</scope>
    <source>
        <strain evidence="4">cv. Victoria</strain>
        <tissue evidence="3">Leaf</tissue>
    </source>
</reference>
<feature type="region of interest" description="Disordered" evidence="1">
    <location>
        <begin position="746"/>
        <end position="769"/>
    </location>
</feature>